<evidence type="ECO:0000313" key="4">
    <source>
        <dbReference type="Ensembl" id="ENSCSRP00000018132.1"/>
    </source>
</evidence>
<dbReference type="GO" id="GO:0004459">
    <property type="term" value="F:L-lactate dehydrogenase (NAD+) activity"/>
    <property type="evidence" value="ECO:0007669"/>
    <property type="project" value="UniProtKB-EC"/>
</dbReference>
<keyword evidence="3" id="KW-1133">Transmembrane helix</keyword>
<dbReference type="Proteomes" id="UP000694403">
    <property type="component" value="Unplaced"/>
</dbReference>
<protein>
    <submittedName>
        <fullName evidence="4">Uncharacterized protein</fullName>
    </submittedName>
</protein>
<keyword evidence="3" id="KW-0812">Transmembrane</keyword>
<keyword evidence="3" id="KW-0472">Membrane</keyword>
<keyword evidence="5" id="KW-1185">Reference proteome</keyword>
<comment type="function">
    <text evidence="1">Interconverts simultaneously and stereospecifically pyruvate and lactate with concomitant interconversion of NADH and NAD(+).</text>
</comment>
<dbReference type="AlphaFoldDB" id="A0A8C3XR80"/>
<dbReference type="Gene3D" id="3.40.50.720">
    <property type="entry name" value="NAD(P)-binding Rossmann-like Domain"/>
    <property type="match status" value="1"/>
</dbReference>
<dbReference type="PANTHER" id="PTHR43128:SF10">
    <property type="entry name" value="L-LACTATE DEHYDROGENASE A CHAIN"/>
    <property type="match status" value="1"/>
</dbReference>
<organism evidence="4 5">
    <name type="scientific">Chelydra serpentina</name>
    <name type="common">Snapping turtle</name>
    <name type="synonym">Testudo serpentina</name>
    <dbReference type="NCBI Taxonomy" id="8475"/>
    <lineage>
        <taxon>Eukaryota</taxon>
        <taxon>Metazoa</taxon>
        <taxon>Chordata</taxon>
        <taxon>Craniata</taxon>
        <taxon>Vertebrata</taxon>
        <taxon>Euteleostomi</taxon>
        <taxon>Archelosauria</taxon>
        <taxon>Testudinata</taxon>
        <taxon>Testudines</taxon>
        <taxon>Cryptodira</taxon>
        <taxon>Durocryptodira</taxon>
        <taxon>Americhelydia</taxon>
        <taxon>Chelydroidea</taxon>
        <taxon>Chelydridae</taxon>
        <taxon>Chelydra</taxon>
    </lineage>
</organism>
<dbReference type="InterPro" id="IPR036291">
    <property type="entry name" value="NAD(P)-bd_dom_sf"/>
</dbReference>
<comment type="catalytic activity">
    <reaction evidence="2">
        <text>(S)-lactate + NAD(+) = pyruvate + NADH + H(+)</text>
        <dbReference type="Rhea" id="RHEA:23444"/>
        <dbReference type="ChEBI" id="CHEBI:15361"/>
        <dbReference type="ChEBI" id="CHEBI:15378"/>
        <dbReference type="ChEBI" id="CHEBI:16651"/>
        <dbReference type="ChEBI" id="CHEBI:57540"/>
        <dbReference type="ChEBI" id="CHEBI:57945"/>
        <dbReference type="EC" id="1.1.1.27"/>
    </reaction>
    <physiologicalReaction direction="left-to-right" evidence="2">
        <dbReference type="Rhea" id="RHEA:23445"/>
    </physiologicalReaction>
    <physiologicalReaction direction="right-to-left" evidence="2">
        <dbReference type="Rhea" id="RHEA:23446"/>
    </physiologicalReaction>
</comment>
<accession>A0A8C3XR80</accession>
<evidence type="ECO:0000256" key="2">
    <source>
        <dbReference type="ARBA" id="ARBA00048275"/>
    </source>
</evidence>
<dbReference type="InterPro" id="IPR001557">
    <property type="entry name" value="L-lactate/malate_DH"/>
</dbReference>
<sequence>MAMSFKEHLIQNIHKKEHDHAHNKISVVGIVTVSIVCAICILKKDLADDAFVDILEDKLKVEIPNLGEG</sequence>
<proteinExistence type="predicted"/>
<reference evidence="4" key="2">
    <citation type="submission" date="2025-09" db="UniProtKB">
        <authorList>
            <consortium name="Ensembl"/>
        </authorList>
    </citation>
    <scope>IDENTIFICATION</scope>
</reference>
<dbReference type="GO" id="GO:0006089">
    <property type="term" value="P:lactate metabolic process"/>
    <property type="evidence" value="ECO:0007669"/>
    <property type="project" value="TreeGrafter"/>
</dbReference>
<evidence type="ECO:0000313" key="5">
    <source>
        <dbReference type="Proteomes" id="UP000694403"/>
    </source>
</evidence>
<dbReference type="PANTHER" id="PTHR43128">
    <property type="entry name" value="L-2-HYDROXYCARBOXYLATE DEHYDROGENASE (NAD(P)(+))"/>
    <property type="match status" value="1"/>
</dbReference>
<dbReference type="SUPFAM" id="SSF51735">
    <property type="entry name" value="NAD(P)-binding Rossmann-fold domains"/>
    <property type="match status" value="1"/>
</dbReference>
<name>A0A8C3XR80_CHESE</name>
<dbReference type="PRINTS" id="PR00086">
    <property type="entry name" value="LLDHDRGNASE"/>
</dbReference>
<evidence type="ECO:0000256" key="1">
    <source>
        <dbReference type="ARBA" id="ARBA00033729"/>
    </source>
</evidence>
<reference evidence="4" key="1">
    <citation type="submission" date="2025-08" db="UniProtKB">
        <authorList>
            <consortium name="Ensembl"/>
        </authorList>
    </citation>
    <scope>IDENTIFICATION</scope>
</reference>
<feature type="transmembrane region" description="Helical" evidence="3">
    <location>
        <begin position="25"/>
        <end position="42"/>
    </location>
</feature>
<evidence type="ECO:0000256" key="3">
    <source>
        <dbReference type="SAM" id="Phobius"/>
    </source>
</evidence>
<dbReference type="Ensembl" id="ENSCSRT00000018969.1">
    <property type="protein sequence ID" value="ENSCSRP00000018132.1"/>
    <property type="gene ID" value="ENSCSRG00000013894.1"/>
</dbReference>